<protein>
    <submittedName>
        <fullName evidence="1">Uncharacterized protein</fullName>
    </submittedName>
</protein>
<reference evidence="1 2" key="1">
    <citation type="submission" date="2020-08" db="EMBL/GenBank/DDBJ databases">
        <title>Genomic Encyclopedia of Type Strains, Phase IV (KMG-IV): sequencing the most valuable type-strain genomes for metagenomic binning, comparative biology and taxonomic classification.</title>
        <authorList>
            <person name="Goeker M."/>
        </authorList>
    </citation>
    <scope>NUCLEOTIDE SEQUENCE [LARGE SCALE GENOMIC DNA]</scope>
    <source>
        <strain evidence="1 2">DSM 2163</strain>
    </source>
</reference>
<keyword evidence="2" id="KW-1185">Reference proteome</keyword>
<accession>A0A840ZI74</accession>
<evidence type="ECO:0000313" key="2">
    <source>
        <dbReference type="Proteomes" id="UP000583454"/>
    </source>
</evidence>
<proteinExistence type="predicted"/>
<organism evidence="1 2">
    <name type="scientific">Methylorubrum rhodinum</name>
    <dbReference type="NCBI Taxonomy" id="29428"/>
    <lineage>
        <taxon>Bacteria</taxon>
        <taxon>Pseudomonadati</taxon>
        <taxon>Pseudomonadota</taxon>
        <taxon>Alphaproteobacteria</taxon>
        <taxon>Hyphomicrobiales</taxon>
        <taxon>Methylobacteriaceae</taxon>
        <taxon>Methylorubrum</taxon>
    </lineage>
</organism>
<name>A0A840ZI74_9HYPH</name>
<sequence length="68" mass="7224">MASTMPEKDVFSAVRVIEVALIDTGRTIAVQLEKAGGERALILMSLAVCDDLLRQLQQGLPDPDADAG</sequence>
<gene>
    <name evidence="1" type="ORF">HNR00_002323</name>
</gene>
<dbReference type="AlphaFoldDB" id="A0A840ZI74"/>
<dbReference type="EMBL" id="JACHOP010000008">
    <property type="protein sequence ID" value="MBB5757609.1"/>
    <property type="molecule type" value="Genomic_DNA"/>
</dbReference>
<evidence type="ECO:0000313" key="1">
    <source>
        <dbReference type="EMBL" id="MBB5757609.1"/>
    </source>
</evidence>
<dbReference type="Proteomes" id="UP000583454">
    <property type="component" value="Unassembled WGS sequence"/>
</dbReference>
<comment type="caution">
    <text evidence="1">The sequence shown here is derived from an EMBL/GenBank/DDBJ whole genome shotgun (WGS) entry which is preliminary data.</text>
</comment>
<dbReference type="RefSeq" id="WP_246390551.1">
    <property type="nucleotide sequence ID" value="NZ_JACHOP010000008.1"/>
</dbReference>